<dbReference type="KEGG" id="mcui:G8O30_14010"/>
<dbReference type="GO" id="GO:0051301">
    <property type="term" value="P:cell division"/>
    <property type="evidence" value="ECO:0007669"/>
    <property type="project" value="InterPro"/>
</dbReference>
<dbReference type="PANTHER" id="PTHR40027:SF1">
    <property type="entry name" value="CELL DIVISION PROTEIN DIVIC"/>
    <property type="match status" value="1"/>
</dbReference>
<protein>
    <submittedName>
        <fullName evidence="3">Septum formation initiator family protein</fullName>
    </submittedName>
</protein>
<feature type="transmembrane region" description="Helical" evidence="2">
    <location>
        <begin position="34"/>
        <end position="57"/>
    </location>
</feature>
<dbReference type="RefSeq" id="WP_239672667.1">
    <property type="nucleotide sequence ID" value="NZ_CP049742.1"/>
</dbReference>
<keyword evidence="1" id="KW-0175">Coiled coil</keyword>
<evidence type="ECO:0000256" key="1">
    <source>
        <dbReference type="SAM" id="Coils"/>
    </source>
</evidence>
<evidence type="ECO:0000256" key="2">
    <source>
        <dbReference type="SAM" id="Phobius"/>
    </source>
</evidence>
<keyword evidence="2" id="KW-0472">Membrane</keyword>
<reference evidence="3 4" key="1">
    <citation type="submission" date="2019-07" db="EMBL/GenBank/DDBJ databases">
        <title>Genome sequence of 2 isolates from Red Sea Mangroves.</title>
        <authorList>
            <person name="Sefrji F."/>
            <person name="Michoud G."/>
            <person name="Merlino G."/>
            <person name="Daffonchio D."/>
        </authorList>
    </citation>
    <scope>NUCLEOTIDE SEQUENCE [LARGE SCALE GENOMIC DNA]</scope>
    <source>
        <strain evidence="3 4">R1DC41</strain>
    </source>
</reference>
<sequence length="131" mass="15329">MRQSKNTSLAEMKNEYIQYQQQRERVKKLQKKKLFRRLTVFGGLALVVSFFLVSMLVERTYALQQKQEELAQVNEELKQLKDEQNSLENQIVKLNDDEYIAKVARSTFFFSGDGEIIFSLPEDKKGNKGTE</sequence>
<gene>
    <name evidence="3" type="ORF">G8O30_14010</name>
</gene>
<name>A0A7S8CDH0_9BACI</name>
<feature type="coiled-coil region" evidence="1">
    <location>
        <begin position="63"/>
        <end position="97"/>
    </location>
</feature>
<keyword evidence="2" id="KW-1133">Transmembrane helix</keyword>
<evidence type="ECO:0000313" key="3">
    <source>
        <dbReference type="EMBL" id="QPC47986.1"/>
    </source>
</evidence>
<dbReference type="PANTHER" id="PTHR40027">
    <property type="entry name" value="CELL DIVISION PROTEIN DIVIC"/>
    <property type="match status" value="1"/>
</dbReference>
<accession>A0A7S8CDH0</accession>
<dbReference type="InterPro" id="IPR039076">
    <property type="entry name" value="DivIC"/>
</dbReference>
<proteinExistence type="predicted"/>
<feature type="coiled-coil region" evidence="1">
    <location>
        <begin position="2"/>
        <end position="32"/>
    </location>
</feature>
<dbReference type="Proteomes" id="UP000593626">
    <property type="component" value="Chromosome"/>
</dbReference>
<dbReference type="EMBL" id="CP049742">
    <property type="protein sequence ID" value="QPC47986.1"/>
    <property type="molecule type" value="Genomic_DNA"/>
</dbReference>
<keyword evidence="4" id="KW-1185">Reference proteome</keyword>
<dbReference type="InterPro" id="IPR007060">
    <property type="entry name" value="FtsL/DivIC"/>
</dbReference>
<organism evidence="3 4">
    <name type="scientific">Mangrovibacillus cuniculi</name>
    <dbReference type="NCBI Taxonomy" id="2593652"/>
    <lineage>
        <taxon>Bacteria</taxon>
        <taxon>Bacillati</taxon>
        <taxon>Bacillota</taxon>
        <taxon>Bacilli</taxon>
        <taxon>Bacillales</taxon>
        <taxon>Bacillaceae</taxon>
        <taxon>Mangrovibacillus</taxon>
    </lineage>
</organism>
<dbReference type="Pfam" id="PF04977">
    <property type="entry name" value="DivIC"/>
    <property type="match status" value="1"/>
</dbReference>
<dbReference type="AlphaFoldDB" id="A0A7S8CDH0"/>
<keyword evidence="2" id="KW-0812">Transmembrane</keyword>
<evidence type="ECO:0000313" key="4">
    <source>
        <dbReference type="Proteomes" id="UP000593626"/>
    </source>
</evidence>